<keyword evidence="1" id="KW-0175">Coiled coil</keyword>
<dbReference type="EMBL" id="CP031163">
    <property type="protein sequence ID" value="AXH00761.1"/>
    <property type="molecule type" value="Genomic_DNA"/>
</dbReference>
<feature type="coiled-coil region" evidence="1">
    <location>
        <begin position="14"/>
        <end position="68"/>
    </location>
</feature>
<sequence length="391" mass="44105">MTSYLDDTWLQAEVERFEETKNKLQAAAALLERATTATPQLQRSLEQLEQQERRTKKAMEQLSSDQKQELSLLLTQGQQAFDAHVEETLRKLDELGDAGQALQLRQDVMGLLHSVPVLEQQAARLTEELGELSERAAARTTSLEQQVREIQGALDTLGKQLSAAVASQAASLEQLGQLALREKTLDANLSVLREQATELQKSQQQFQSYQQSQGSTIQRTVQQLSELENRGELRHKELEKNLSGVREQVTALVERATQLEARQTAADSRLEQLEVRLSQQLAAAQTQLQEQLLARLTQWQTESQEKHQQLQRHVESLMPLPQQVTALDTGVRALQEQFKGQEEAVNTRHAAQQEVLADLERQVKTGQTRVARFIGWFEKAGAWGRINGKPE</sequence>
<feature type="coiled-coil region" evidence="1">
    <location>
        <begin position="192"/>
        <end position="290"/>
    </location>
</feature>
<proteinExistence type="predicted"/>
<gene>
    <name evidence="2" type="ORF">DVJ83_16615</name>
</gene>
<name>A0A345IM38_9DEIO</name>
<dbReference type="RefSeq" id="WP_114673417.1">
    <property type="nucleotide sequence ID" value="NZ_CP031163.1"/>
</dbReference>
<protein>
    <submittedName>
        <fullName evidence="2">Uncharacterized protein</fullName>
    </submittedName>
</protein>
<dbReference type="AlphaFoldDB" id="A0A345IM38"/>
<dbReference type="KEGG" id="dwu:DVJ83_16615"/>
<evidence type="ECO:0000313" key="3">
    <source>
        <dbReference type="Proteomes" id="UP000253744"/>
    </source>
</evidence>
<evidence type="ECO:0000313" key="2">
    <source>
        <dbReference type="EMBL" id="AXH00761.1"/>
    </source>
</evidence>
<reference evidence="2 3" key="1">
    <citation type="submission" date="2018-07" db="EMBL/GenBank/DDBJ databases">
        <title>Complete Genome and Methylome Analysis of Deinococcus wulumuqiensis NEB 479.</title>
        <authorList>
            <person name="Fomenkov A."/>
            <person name="Luyten Y."/>
            <person name="Vincze T."/>
            <person name="Anton B.P."/>
            <person name="Clark T."/>
            <person name="Roberts R.J."/>
            <person name="Morgan R.D."/>
        </authorList>
    </citation>
    <scope>NUCLEOTIDE SEQUENCE [LARGE SCALE GENOMIC DNA]</scope>
    <source>
        <strain evidence="2 3">NEB 479</strain>
        <plasmid evidence="3">Plasmid pdrdi</plasmid>
    </source>
</reference>
<accession>A0A345IM38</accession>
<keyword evidence="2" id="KW-0614">Plasmid</keyword>
<organism evidence="2 3">
    <name type="scientific">Deinococcus wulumuqiensis</name>
    <dbReference type="NCBI Taxonomy" id="980427"/>
    <lineage>
        <taxon>Bacteria</taxon>
        <taxon>Thermotogati</taxon>
        <taxon>Deinococcota</taxon>
        <taxon>Deinococci</taxon>
        <taxon>Deinococcales</taxon>
        <taxon>Deinococcaceae</taxon>
        <taxon>Deinococcus</taxon>
    </lineage>
</organism>
<geneLocation type="plasmid" evidence="3">
    <name>pdrdi</name>
</geneLocation>
<evidence type="ECO:0000256" key="1">
    <source>
        <dbReference type="SAM" id="Coils"/>
    </source>
</evidence>
<dbReference type="Proteomes" id="UP000253744">
    <property type="component" value="Plasmid pDrdI"/>
</dbReference>